<reference evidence="3 4" key="1">
    <citation type="journal article" date="2021" name="Comput. Struct. Biotechnol. J.">
        <title>De novo genome assembly of the potent medicinal plant Rehmannia glutinosa using nanopore technology.</title>
        <authorList>
            <person name="Ma L."/>
            <person name="Dong C."/>
            <person name="Song C."/>
            <person name="Wang X."/>
            <person name="Zheng X."/>
            <person name="Niu Y."/>
            <person name="Chen S."/>
            <person name="Feng W."/>
        </authorList>
    </citation>
    <scope>NUCLEOTIDE SEQUENCE [LARGE SCALE GENOMIC DNA]</scope>
    <source>
        <strain evidence="3">DH-2019</strain>
    </source>
</reference>
<accession>A0ABR0VB65</accession>
<feature type="region of interest" description="Disordered" evidence="2">
    <location>
        <begin position="713"/>
        <end position="737"/>
    </location>
</feature>
<proteinExistence type="predicted"/>
<keyword evidence="4" id="KW-1185">Reference proteome</keyword>
<comment type="caution">
    <text evidence="3">The sequence shown here is derived from an EMBL/GenBank/DDBJ whole genome shotgun (WGS) entry which is preliminary data.</text>
</comment>
<feature type="coiled-coil region" evidence="1">
    <location>
        <begin position="1"/>
        <end position="28"/>
    </location>
</feature>
<evidence type="ECO:0000256" key="2">
    <source>
        <dbReference type="SAM" id="MobiDB-lite"/>
    </source>
</evidence>
<sequence>MARVCVELDLLKERIEEITLEFDDTTQTQKILYERIPDYCTHCKHIGHSIEGCYMNGNATRPPQPDRRPTSRAGSVGFTLKGLSGNMDKSRGANDISKTRKANNPNLSQGANRAVAQNLEWIKVKNKKGPRETGLVSKEVLKLAHNSKHTYFEDCHSNADELGSNRFSILDNDVSQPLDTMSHIIKGPDHVQDAHLNDQIGPIIVKTDSIGNVAMDDNSCLEPGLDHGASNKIIADSAIKKGNLTVEKMIRHNKDKVEGGSNILYSKTHNLTEKRALIGLEKRAFIPSLVNGCPVYPTHTPPTLSCVENNTHTNDPRLMDFINIGPQILSDNLINIGQQCSSSLNLNRVEIEGDSIIHGSNFLMDSETGATKRDICNALSDNIPPDLSQPAPHLEDVIGQLYSNGNLGPMATTFHATKVVDDIHKLASDKHLINGNKALPTSPCAAPTLGVVPGNFLSSFSYSTNISTLAPPQNPSSAHAANTPRPCLHLGAICPLNGNSNGPTPMLLFGQKGDDSQHTFLVDNDLHSLQIGTNNLIGPPSFSSPCAALIKEVGQDVLLSPMHNSALNFKLAPPPHLPSAAVDTPSSDDGSRATLGQRYCLNEAQLFSCTPAQSSSAAIGSEPYSPTPPSLHQLQPNPSKLVAQAYSAESACTPHSAESVNPPHHVLQPAPVASIYVIKETGLNPSAPNYNEDQLISEANFFISDKGKIETKLHKDGNRAGDGQTGFALKKSNPMGS</sequence>
<dbReference type="PANTHER" id="PTHR31286">
    <property type="entry name" value="GLYCINE-RICH CELL WALL STRUCTURAL PROTEIN 1.8-LIKE"/>
    <property type="match status" value="1"/>
</dbReference>
<dbReference type="InterPro" id="IPR040256">
    <property type="entry name" value="At4g02000-like"/>
</dbReference>
<protein>
    <submittedName>
        <fullName evidence="3">Uncharacterized protein</fullName>
    </submittedName>
</protein>
<name>A0ABR0VB65_REHGL</name>
<feature type="region of interest" description="Disordered" evidence="2">
    <location>
        <begin position="57"/>
        <end position="108"/>
    </location>
</feature>
<evidence type="ECO:0000313" key="3">
    <source>
        <dbReference type="EMBL" id="KAK6132127.1"/>
    </source>
</evidence>
<keyword evidence="1" id="KW-0175">Coiled coil</keyword>
<evidence type="ECO:0000256" key="1">
    <source>
        <dbReference type="SAM" id="Coils"/>
    </source>
</evidence>
<evidence type="ECO:0000313" key="4">
    <source>
        <dbReference type="Proteomes" id="UP001318860"/>
    </source>
</evidence>
<organism evidence="3 4">
    <name type="scientific">Rehmannia glutinosa</name>
    <name type="common">Chinese foxglove</name>
    <dbReference type="NCBI Taxonomy" id="99300"/>
    <lineage>
        <taxon>Eukaryota</taxon>
        <taxon>Viridiplantae</taxon>
        <taxon>Streptophyta</taxon>
        <taxon>Embryophyta</taxon>
        <taxon>Tracheophyta</taxon>
        <taxon>Spermatophyta</taxon>
        <taxon>Magnoliopsida</taxon>
        <taxon>eudicotyledons</taxon>
        <taxon>Gunneridae</taxon>
        <taxon>Pentapetalae</taxon>
        <taxon>asterids</taxon>
        <taxon>lamiids</taxon>
        <taxon>Lamiales</taxon>
        <taxon>Orobanchaceae</taxon>
        <taxon>Rehmannieae</taxon>
        <taxon>Rehmannia</taxon>
    </lineage>
</organism>
<dbReference type="Proteomes" id="UP001318860">
    <property type="component" value="Unassembled WGS sequence"/>
</dbReference>
<dbReference type="PANTHER" id="PTHR31286:SF180">
    <property type="entry name" value="OS10G0362600 PROTEIN"/>
    <property type="match status" value="1"/>
</dbReference>
<gene>
    <name evidence="3" type="ORF">DH2020_034118</name>
</gene>
<dbReference type="EMBL" id="JABTTQ020001281">
    <property type="protein sequence ID" value="KAK6132127.1"/>
    <property type="molecule type" value="Genomic_DNA"/>
</dbReference>